<keyword evidence="5 6" id="KW-0443">Lipid metabolism</keyword>
<dbReference type="Pfam" id="PF01734">
    <property type="entry name" value="Patatin"/>
    <property type="match status" value="1"/>
</dbReference>
<dbReference type="GO" id="GO:0016042">
    <property type="term" value="P:lipid catabolic process"/>
    <property type="evidence" value="ECO:0007669"/>
    <property type="project" value="UniProtKB-UniRule"/>
</dbReference>
<dbReference type="PANTHER" id="PTHR32176:SF99">
    <property type="entry name" value="PATATIN"/>
    <property type="match status" value="1"/>
</dbReference>
<dbReference type="PANTHER" id="PTHR32176">
    <property type="entry name" value="XYLOSE ISOMERASE"/>
    <property type="match status" value="1"/>
</dbReference>
<keyword evidence="8" id="KW-1133">Transmembrane helix</keyword>
<accession>A0A2N9FYC4</accession>
<evidence type="ECO:0000256" key="6">
    <source>
        <dbReference type="PROSITE-ProRule" id="PRU01161"/>
    </source>
</evidence>
<feature type="domain" description="PNPLA" evidence="9">
    <location>
        <begin position="60"/>
        <end position="268"/>
    </location>
</feature>
<keyword evidence="4 6" id="KW-0442">Lipid degradation</keyword>
<evidence type="ECO:0000313" key="10">
    <source>
        <dbReference type="EMBL" id="SPC92100.1"/>
    </source>
</evidence>
<evidence type="ECO:0000259" key="9">
    <source>
        <dbReference type="PROSITE" id="PS51635"/>
    </source>
</evidence>
<dbReference type="InterPro" id="IPR002641">
    <property type="entry name" value="PNPLA_dom"/>
</dbReference>
<comment type="similarity">
    <text evidence="1 7">Belongs to the patatin family.</text>
</comment>
<feature type="active site" description="Proton acceptor" evidence="6">
    <location>
        <position position="255"/>
    </location>
</feature>
<evidence type="ECO:0000256" key="8">
    <source>
        <dbReference type="SAM" id="Phobius"/>
    </source>
</evidence>
<dbReference type="GO" id="GO:0006952">
    <property type="term" value="P:defense response"/>
    <property type="evidence" value="ECO:0007669"/>
    <property type="project" value="UniProtKB-KW"/>
</dbReference>
<dbReference type="GO" id="GO:0004620">
    <property type="term" value="F:phospholipase activity"/>
    <property type="evidence" value="ECO:0007669"/>
    <property type="project" value="TreeGrafter"/>
</dbReference>
<reference evidence="10" key="1">
    <citation type="submission" date="2018-02" db="EMBL/GenBank/DDBJ databases">
        <authorList>
            <person name="Cohen D.B."/>
            <person name="Kent A.D."/>
        </authorList>
    </citation>
    <scope>NUCLEOTIDE SEQUENCE</scope>
</reference>
<dbReference type="InterPro" id="IPR016035">
    <property type="entry name" value="Acyl_Trfase/lysoPLipase"/>
</dbReference>
<organism evidence="10">
    <name type="scientific">Fagus sylvatica</name>
    <name type="common">Beechnut</name>
    <dbReference type="NCBI Taxonomy" id="28930"/>
    <lineage>
        <taxon>Eukaryota</taxon>
        <taxon>Viridiplantae</taxon>
        <taxon>Streptophyta</taxon>
        <taxon>Embryophyta</taxon>
        <taxon>Tracheophyta</taxon>
        <taxon>Spermatophyta</taxon>
        <taxon>Magnoliopsida</taxon>
        <taxon>eudicotyledons</taxon>
        <taxon>Gunneridae</taxon>
        <taxon>Pentapetalae</taxon>
        <taxon>rosids</taxon>
        <taxon>fabids</taxon>
        <taxon>Fagales</taxon>
        <taxon>Fagaceae</taxon>
        <taxon>Fagus</taxon>
    </lineage>
</organism>
<feature type="active site" description="Nucleophile" evidence="6">
    <location>
        <position position="104"/>
    </location>
</feature>
<protein>
    <recommendedName>
        <fullName evidence="7">Patatin</fullName>
        <ecNumber evidence="7">3.1.1.-</ecNumber>
    </recommendedName>
</protein>
<evidence type="ECO:0000256" key="2">
    <source>
        <dbReference type="ARBA" id="ARBA00022801"/>
    </source>
</evidence>
<keyword evidence="8" id="KW-0812">Transmembrane</keyword>
<evidence type="ECO:0000256" key="4">
    <source>
        <dbReference type="ARBA" id="ARBA00022963"/>
    </source>
</evidence>
<feature type="short sequence motif" description="GXGXXG" evidence="6">
    <location>
        <begin position="64"/>
        <end position="69"/>
    </location>
</feature>
<dbReference type="FunFam" id="3.40.1090.10:FF:000005">
    <property type="entry name" value="Patatin"/>
    <property type="match status" value="1"/>
</dbReference>
<dbReference type="SUPFAM" id="SSF52151">
    <property type="entry name" value="FabD/lysophospholipase-like"/>
    <property type="match status" value="1"/>
</dbReference>
<feature type="short sequence motif" description="DGA/G" evidence="6">
    <location>
        <begin position="255"/>
        <end position="257"/>
    </location>
</feature>
<feature type="transmembrane region" description="Helical" evidence="8">
    <location>
        <begin position="26"/>
        <end position="44"/>
    </location>
</feature>
<name>A0A2N9FYC4_FAGSY</name>
<keyword evidence="8" id="KW-0472">Membrane</keyword>
<sequence>MWRTAEENSELPVTVRRQPSKGLRRALSGIVVLAFIFFMSQGSWNEWRPAIPKVKMVTLLSIDGGGIRGIIPGTLVEFLESKLQELDGPNARIADYFDIIAGTSTGGLVTTMLTAPNKENRPMYAAKNITKFYLEQSPKIFPQKSCKNFITTLGGKICDMKGPRYDGKYLRSLTDELLGNLTLNQTLTNVIIPTFDIKLFQTVVFSTDDAKLNDLKNAKLADICIGTSAAPTFLPAHYFETKDDKGNTRNFNLIDGGIAANNPTMMAISQIWKEIFMHTSQLNDVKPKDYCKRMLVLSLGTGEAKREEKYTADIVSKWGWVKWGYDNGASPLLDAFMYSSSDAVDFHVSTIFQALNCKNYLRIQDDKLTGDTASVDIATMKNLQRLVKIGKELLKKPVSRANLDTGKFEEIEGEGTNEEALANFAKLLAEERKLRQEQ</sequence>
<evidence type="ECO:0000256" key="1">
    <source>
        <dbReference type="ARBA" id="ARBA00010240"/>
    </source>
</evidence>
<proteinExistence type="inferred from homology"/>
<comment type="function">
    <text evidence="7">Lipolytic acyl hydrolase (LAH).</text>
</comment>
<dbReference type="EMBL" id="OIVN01001280">
    <property type="protein sequence ID" value="SPC92100.1"/>
    <property type="molecule type" value="Genomic_DNA"/>
</dbReference>
<dbReference type="AlphaFoldDB" id="A0A2N9FYC4"/>
<dbReference type="PROSITE" id="PS51635">
    <property type="entry name" value="PNPLA"/>
    <property type="match status" value="1"/>
</dbReference>
<dbReference type="Gene3D" id="3.40.1090.10">
    <property type="entry name" value="Cytosolic phospholipase A2 catalytic domain"/>
    <property type="match status" value="1"/>
</dbReference>
<dbReference type="CDD" id="cd07214">
    <property type="entry name" value="Pat17_isozyme_like"/>
    <property type="match status" value="1"/>
</dbReference>
<evidence type="ECO:0000256" key="5">
    <source>
        <dbReference type="ARBA" id="ARBA00023098"/>
    </source>
</evidence>
<comment type="domain">
    <text evidence="7">The nitrogen atoms of the two glycine residues in the GGXR motif define the oxyanion hole, and stabilize the oxyanion that forms during the nucleophilic attack by the catalytic serine during substrate cleavage.</text>
</comment>
<gene>
    <name evidence="10" type="ORF">FSB_LOCUS19982</name>
</gene>
<keyword evidence="3" id="KW-0611">Plant defense</keyword>
<evidence type="ECO:0000256" key="7">
    <source>
        <dbReference type="RuleBase" id="RU361262"/>
    </source>
</evidence>
<feature type="short sequence motif" description="GXSXG" evidence="6">
    <location>
        <begin position="102"/>
        <end position="106"/>
    </location>
</feature>
<evidence type="ECO:0000256" key="3">
    <source>
        <dbReference type="ARBA" id="ARBA00022821"/>
    </source>
</evidence>
<dbReference type="GO" id="GO:0047372">
    <property type="term" value="F:monoacylglycerol lipase activity"/>
    <property type="evidence" value="ECO:0007669"/>
    <property type="project" value="TreeGrafter"/>
</dbReference>
<keyword evidence="2 6" id="KW-0378">Hydrolase</keyword>
<dbReference type="EC" id="3.1.1.-" evidence="7"/>